<dbReference type="EMBL" id="CP074126">
    <property type="protein sequence ID" value="QUS55706.1"/>
    <property type="molecule type" value="Genomic_DNA"/>
</dbReference>
<protein>
    <submittedName>
        <fullName evidence="6">MAPEG family protein</fullName>
    </submittedName>
</protein>
<organism evidence="6 7">
    <name type="scientific">Pseudovibrio brasiliensis</name>
    <dbReference type="NCBI Taxonomy" id="1898042"/>
    <lineage>
        <taxon>Bacteria</taxon>
        <taxon>Pseudomonadati</taxon>
        <taxon>Pseudomonadota</taxon>
        <taxon>Alphaproteobacteria</taxon>
        <taxon>Hyphomicrobiales</taxon>
        <taxon>Stappiaceae</taxon>
        <taxon>Pseudovibrio</taxon>
    </lineage>
</organism>
<proteinExistence type="predicted"/>
<dbReference type="InterPro" id="IPR001129">
    <property type="entry name" value="Membr-assoc_MAPEG"/>
</dbReference>
<evidence type="ECO:0000256" key="5">
    <source>
        <dbReference type="SAM" id="Phobius"/>
    </source>
</evidence>
<dbReference type="Proteomes" id="UP000680706">
    <property type="component" value="Chromosome"/>
</dbReference>
<feature type="transmembrane region" description="Helical" evidence="5">
    <location>
        <begin position="18"/>
        <end position="38"/>
    </location>
</feature>
<keyword evidence="3 5" id="KW-1133">Transmembrane helix</keyword>
<evidence type="ECO:0000256" key="4">
    <source>
        <dbReference type="ARBA" id="ARBA00023136"/>
    </source>
</evidence>
<feature type="transmembrane region" description="Helical" evidence="5">
    <location>
        <begin position="158"/>
        <end position="179"/>
    </location>
</feature>
<name>A0ABX8AR69_9HYPH</name>
<evidence type="ECO:0000313" key="7">
    <source>
        <dbReference type="Proteomes" id="UP000680706"/>
    </source>
</evidence>
<evidence type="ECO:0000313" key="6">
    <source>
        <dbReference type="EMBL" id="QUS55706.1"/>
    </source>
</evidence>
<keyword evidence="4 5" id="KW-0472">Membrane</keyword>
<dbReference type="PANTHER" id="PTHR31004">
    <property type="entry name" value="TRANSMEMBRANE PROTEIN 79"/>
    <property type="match status" value="1"/>
</dbReference>
<reference evidence="6 7" key="1">
    <citation type="journal article" date="2021" name="Angew. Chem. Int. Ed. Engl.">
        <title>A novel family of nonribosomal peptides modulate collective behavior in Pseudovibrio bacteria isolated from marine sponges.</title>
        <authorList>
            <person name="Ioca L.P."/>
            <person name="Dai Y."/>
            <person name="Kunakom S."/>
            <person name="Diaz-Espinosa J."/>
            <person name="Krunic A."/>
            <person name="Crnkovic C.M."/>
            <person name="Orjala J."/>
            <person name="Sanchez L.M."/>
            <person name="Ferreira A.G."/>
            <person name="Berlinck R.G.S."/>
            <person name="Eustaquio A.S."/>
        </authorList>
    </citation>
    <scope>NUCLEOTIDE SEQUENCE [LARGE SCALE GENOMIC DNA]</scope>
    <source>
        <strain evidence="6 7">Ab134</strain>
    </source>
</reference>
<feature type="transmembrane region" description="Helical" evidence="5">
    <location>
        <begin position="50"/>
        <end position="68"/>
    </location>
</feature>
<dbReference type="PANTHER" id="PTHR31004:SF1">
    <property type="entry name" value="TRANSMEMBRANE PROTEIN 79"/>
    <property type="match status" value="1"/>
</dbReference>
<dbReference type="Gene3D" id="1.20.120.550">
    <property type="entry name" value="Membrane associated eicosanoid/glutathione metabolism-like domain"/>
    <property type="match status" value="1"/>
</dbReference>
<dbReference type="InterPro" id="IPR023352">
    <property type="entry name" value="MAPEG-like_dom_sf"/>
</dbReference>
<comment type="subcellular location">
    <subcellularLocation>
        <location evidence="1">Membrane</location>
    </subcellularLocation>
</comment>
<evidence type="ECO:0000256" key="2">
    <source>
        <dbReference type="ARBA" id="ARBA00022692"/>
    </source>
</evidence>
<feature type="transmembrane region" description="Helical" evidence="5">
    <location>
        <begin position="104"/>
        <end position="121"/>
    </location>
</feature>
<feature type="transmembrane region" description="Helical" evidence="5">
    <location>
        <begin position="127"/>
        <end position="146"/>
    </location>
</feature>
<dbReference type="SUPFAM" id="SSF161084">
    <property type="entry name" value="MAPEG domain-like"/>
    <property type="match status" value="1"/>
</dbReference>
<evidence type="ECO:0000256" key="3">
    <source>
        <dbReference type="ARBA" id="ARBA00022989"/>
    </source>
</evidence>
<gene>
    <name evidence="6" type="ORF">KGB56_20800</name>
</gene>
<dbReference type="Pfam" id="PF01124">
    <property type="entry name" value="MAPEG"/>
    <property type="match status" value="1"/>
</dbReference>
<evidence type="ECO:0000256" key="1">
    <source>
        <dbReference type="ARBA" id="ARBA00004370"/>
    </source>
</evidence>
<keyword evidence="7" id="KW-1185">Reference proteome</keyword>
<keyword evidence="2 5" id="KW-0812">Transmembrane</keyword>
<sequence>MEVVLDFAEKQRGVFQRMIVGALVTAIVLLFGALLNPFGFAVDWNASERLWVAAVSILSPALLLMISIGRLAMRRFYHADDIDGGGLTHGSEEAKMLQSILQNTLEQAVLAGFVYVAWVAIMPGSTMSVPLLAALLFALGRVLFFASYEKGAPWRGTGFALTFYPTIFMLVVVLITLMAGL</sequence>
<accession>A0ABX8AR69</accession>